<dbReference type="Proteomes" id="UP000294335">
    <property type="component" value="Unassembled WGS sequence"/>
</dbReference>
<gene>
    <name evidence="2" type="ORF">JV551A3_V1_80010</name>
</gene>
<name>A0AAQ1P6B9_9PSED</name>
<protein>
    <submittedName>
        <fullName evidence="2">Uncharacterized protein</fullName>
    </submittedName>
</protein>
<evidence type="ECO:0000256" key="1">
    <source>
        <dbReference type="SAM" id="MobiDB-lite"/>
    </source>
</evidence>
<evidence type="ECO:0000313" key="2">
    <source>
        <dbReference type="EMBL" id="SPO58557.1"/>
    </source>
</evidence>
<reference evidence="2 3" key="1">
    <citation type="submission" date="2018-02" db="EMBL/GenBank/DDBJ databases">
        <authorList>
            <person name="Dubost A."/>
        </authorList>
    </citation>
    <scope>NUCLEOTIDE SEQUENCE [LARGE SCALE GENOMIC DNA]</scope>
    <source>
        <strain evidence="3">JV551A3</strain>
    </source>
</reference>
<comment type="caution">
    <text evidence="2">The sequence shown here is derived from an EMBL/GenBank/DDBJ whole genome shotgun (WGS) entry which is preliminary data.</text>
</comment>
<feature type="compositionally biased region" description="Basic and acidic residues" evidence="1">
    <location>
        <begin position="15"/>
        <end position="24"/>
    </location>
</feature>
<accession>A0AAQ1P6B9</accession>
<keyword evidence="3" id="KW-1185">Reference proteome</keyword>
<proteinExistence type="predicted"/>
<sequence length="24" mass="2680">MPSMGDTRRVLTSVVKRETTQTVS</sequence>
<feature type="region of interest" description="Disordered" evidence="1">
    <location>
        <begin position="1"/>
        <end position="24"/>
    </location>
</feature>
<evidence type="ECO:0000313" key="3">
    <source>
        <dbReference type="Proteomes" id="UP000294335"/>
    </source>
</evidence>
<dbReference type="EMBL" id="OPYN01000008">
    <property type="protein sequence ID" value="SPO58557.1"/>
    <property type="molecule type" value="Genomic_DNA"/>
</dbReference>
<dbReference type="AlphaFoldDB" id="A0AAQ1P6B9"/>
<organism evidence="2 3">
    <name type="scientific">Pseudomonas inefficax</name>
    <dbReference type="NCBI Taxonomy" id="2078786"/>
    <lineage>
        <taxon>Bacteria</taxon>
        <taxon>Pseudomonadati</taxon>
        <taxon>Pseudomonadota</taxon>
        <taxon>Gammaproteobacteria</taxon>
        <taxon>Pseudomonadales</taxon>
        <taxon>Pseudomonadaceae</taxon>
        <taxon>Pseudomonas</taxon>
    </lineage>
</organism>